<accession>S5Y1V6</accession>
<protein>
    <submittedName>
        <fullName evidence="1">Uncharacterized protein</fullName>
    </submittedName>
</protein>
<evidence type="ECO:0000313" key="2">
    <source>
        <dbReference type="Proteomes" id="UP000015480"/>
    </source>
</evidence>
<gene>
    <name evidence="1" type="ORF">JCM7686_2654</name>
</gene>
<dbReference type="AlphaFoldDB" id="S5Y1V6"/>
<name>S5Y1V6_PARAH</name>
<dbReference type="RefSeq" id="WP_020951348.1">
    <property type="nucleotide sequence ID" value="NC_022041.1"/>
</dbReference>
<dbReference type="KEGG" id="pami:JCM7686_2654"/>
<sequence length="67" mass="8027">MKKQRLVRQPSGDARWNRFTTAEEEQRLSVLNERIDRSATILARNVAERQTIMKRAQKRMWRAEDKA</sequence>
<dbReference type="Proteomes" id="UP000015480">
    <property type="component" value="Chromosome"/>
</dbReference>
<keyword evidence="2" id="KW-1185">Reference proteome</keyword>
<proteinExistence type="predicted"/>
<reference evidence="1 2" key="1">
    <citation type="journal article" date="2014" name="BMC Genomics">
        <title>Architecture and functions of a multipartite genome of the methylotrophic bacterium Paracoccus aminophilus JCM 7686, containing primary and secondary chromids.</title>
        <authorList>
            <person name="Dziewit L."/>
            <person name="Czarnecki J."/>
            <person name="Wibberg D."/>
            <person name="Radlinska M."/>
            <person name="Mrozek P."/>
            <person name="Szymczak M."/>
            <person name="Schluter A."/>
            <person name="Puhler A."/>
            <person name="Bartosik D."/>
        </authorList>
    </citation>
    <scope>NUCLEOTIDE SEQUENCE [LARGE SCALE GENOMIC DNA]</scope>
    <source>
        <strain evidence="1">JCM 7686</strain>
    </source>
</reference>
<dbReference type="STRING" id="1367847.JCM7686_2654"/>
<dbReference type="EMBL" id="CP006650">
    <property type="protein sequence ID" value="AGT09710.1"/>
    <property type="molecule type" value="Genomic_DNA"/>
</dbReference>
<dbReference type="PATRIC" id="fig|1367847.3.peg.2655"/>
<dbReference type="HOGENOM" id="CLU_2808489_0_0_5"/>
<organism evidence="1 2">
    <name type="scientific">Paracoccus aminophilus JCM 7686</name>
    <dbReference type="NCBI Taxonomy" id="1367847"/>
    <lineage>
        <taxon>Bacteria</taxon>
        <taxon>Pseudomonadati</taxon>
        <taxon>Pseudomonadota</taxon>
        <taxon>Alphaproteobacteria</taxon>
        <taxon>Rhodobacterales</taxon>
        <taxon>Paracoccaceae</taxon>
        <taxon>Paracoccus</taxon>
    </lineage>
</organism>
<evidence type="ECO:0000313" key="1">
    <source>
        <dbReference type="EMBL" id="AGT09710.1"/>
    </source>
</evidence>